<reference evidence="3" key="1">
    <citation type="submission" date="2019-03" db="EMBL/GenBank/DDBJ databases">
        <title>Weissella sp. 26KH-42 Genome sequencing.</title>
        <authorList>
            <person name="Heo J."/>
            <person name="Kim S.-J."/>
            <person name="Kim J.-S."/>
            <person name="Hong S.-B."/>
            <person name="Kwon S.-W."/>
        </authorList>
    </citation>
    <scope>NUCLEOTIDE SEQUENCE [LARGE SCALE GENOMIC DNA]</scope>
    <source>
        <strain evidence="3">26KH-42</strain>
    </source>
</reference>
<evidence type="ECO:0000256" key="1">
    <source>
        <dbReference type="SAM" id="Phobius"/>
    </source>
</evidence>
<protein>
    <submittedName>
        <fullName evidence="2">DUF1700 domain-containing protein</fullName>
    </submittedName>
</protein>
<proteinExistence type="predicted"/>
<evidence type="ECO:0000313" key="2">
    <source>
        <dbReference type="EMBL" id="QBO37299.1"/>
    </source>
</evidence>
<keyword evidence="1" id="KW-0472">Membrane</keyword>
<name>A0A4P6YWL5_9LACO</name>
<feature type="transmembrane region" description="Helical" evidence="1">
    <location>
        <begin position="120"/>
        <end position="151"/>
    </location>
</feature>
<dbReference type="KEGG" id="wei:EQG49_12920"/>
<feature type="transmembrane region" description="Helical" evidence="1">
    <location>
        <begin position="90"/>
        <end position="114"/>
    </location>
</feature>
<dbReference type="AlphaFoldDB" id="A0A4P6YWL5"/>
<dbReference type="EMBL" id="CP037940">
    <property type="protein sequence ID" value="QBO37299.1"/>
    <property type="molecule type" value="Genomic_DNA"/>
</dbReference>
<accession>A0A4P6YWL5</accession>
<evidence type="ECO:0000313" key="3">
    <source>
        <dbReference type="Proteomes" id="UP000292886"/>
    </source>
</evidence>
<gene>
    <name evidence="2" type="ORF">EQG49_12920</name>
</gene>
<organism evidence="2 3">
    <name type="scientific">Periweissella cryptocerci</name>
    <dbReference type="NCBI Taxonomy" id="2506420"/>
    <lineage>
        <taxon>Bacteria</taxon>
        <taxon>Bacillati</taxon>
        <taxon>Bacillota</taxon>
        <taxon>Bacilli</taxon>
        <taxon>Lactobacillales</taxon>
        <taxon>Lactobacillaceae</taxon>
        <taxon>Periweissella</taxon>
    </lineage>
</organism>
<dbReference type="OrthoDB" id="2194328at2"/>
<dbReference type="Proteomes" id="UP000292886">
    <property type="component" value="Chromosome"/>
</dbReference>
<keyword evidence="3" id="KW-1185">Reference proteome</keyword>
<dbReference type="Pfam" id="PF22564">
    <property type="entry name" value="HAAS"/>
    <property type="match status" value="1"/>
</dbReference>
<keyword evidence="1" id="KW-0812">Transmembrane</keyword>
<dbReference type="RefSeq" id="WP_133364376.1">
    <property type="nucleotide sequence ID" value="NZ_CP037940.1"/>
</dbReference>
<keyword evidence="1" id="KW-1133">Transmembrane helix</keyword>
<feature type="transmembrane region" description="Helical" evidence="1">
    <location>
        <begin position="158"/>
        <end position="183"/>
    </location>
</feature>
<sequence>MMEKTYEDYFKELDSYLNRLTDDERGDVMSYYQDYATDGNLHTYREISAQIGLPKRLAKQILADYSIQIDDGPRPTNETLVKSSKRHARLIWFIILGLLASPVALPVAAVLIIILMTVIIIVVAVAIAILGTLVAGFVTAVSFVVAGLGVLTQSVSTALFFIGIGIAGIGIALVVTPIFWLLVKAIFKGSVTFTKWIGRKFIKRTNTNVESESEVTA</sequence>